<evidence type="ECO:0000256" key="4">
    <source>
        <dbReference type="ARBA" id="ARBA00022763"/>
    </source>
</evidence>
<dbReference type="Gene3D" id="3.90.70.130">
    <property type="match status" value="1"/>
</dbReference>
<evidence type="ECO:0000256" key="5">
    <source>
        <dbReference type="ARBA" id="ARBA00022801"/>
    </source>
</evidence>
<sequence>MAKIRCPFCNSIDGDEYFIQLHIEEYHTEDSPFAVQDGGQHSSANTARDSGSMPGDTWTKCTRRGCGEYVLLSAIDEHLDFHAAAELSDKESREELAPPLPPRRSVSPVPSPTRPQKTADRSTSEMPSSPRSEKRRSKEKEDRHSSSSTRSDRLREARRSTSNTLLSYFSGSSSLLTRSNLRAIQVPRNPGRLGKRELGPYAFEKTMPSNVRKALIYGPEPQTVQRIGSNGALYRHRVVPNETEGLPRAIADLCALDKDTVATYLCHPSTRHIHKIECEGNFCGFWSSQVLLTYVQHMDREGPQGMPHVIEMQEVIERAWENGICTYGKVQTGGVLNTRKWIGTTEALAFFTQIGVKVDALTFSNGGNDDGKTAAADLLDYVEAFYMSGIDGARVHGTSYVTQLPPIYLQRFGHSMTIVGLERQRNGSRNLLVFDSSFKTSKPMRQLAEGRRAHSTVSDLLKPYRRSDQSLERWNEFELLIPQSQSVRLS</sequence>
<feature type="compositionally biased region" description="Basic and acidic residues" evidence="8">
    <location>
        <begin position="136"/>
        <end position="159"/>
    </location>
</feature>
<dbReference type="AlphaFoldDB" id="A0A2G5HHQ8"/>
<keyword evidence="4" id="KW-0227">DNA damage</keyword>
<dbReference type="GO" id="GO:0016787">
    <property type="term" value="F:hydrolase activity"/>
    <property type="evidence" value="ECO:0007669"/>
    <property type="project" value="UniProtKB-KW"/>
</dbReference>
<feature type="region of interest" description="Disordered" evidence="8">
    <location>
        <begin position="87"/>
        <end position="160"/>
    </location>
</feature>
<dbReference type="GO" id="GO:0005634">
    <property type="term" value="C:nucleus"/>
    <property type="evidence" value="ECO:0007669"/>
    <property type="project" value="UniProtKB-SubCell"/>
</dbReference>
<dbReference type="GO" id="GO:0046872">
    <property type="term" value="F:metal ion binding"/>
    <property type="evidence" value="ECO:0007669"/>
    <property type="project" value="UniProtKB-KW"/>
</dbReference>
<dbReference type="GO" id="GO:0016740">
    <property type="term" value="F:transferase activity"/>
    <property type="evidence" value="ECO:0007669"/>
    <property type="project" value="UniProtKB-KW"/>
</dbReference>
<keyword evidence="13" id="KW-1185">Reference proteome</keyword>
<reference evidence="11 13" key="2">
    <citation type="submission" date="2023-09" db="EMBL/GenBank/DDBJ databases">
        <title>Complete-Gapless Cercospora beticola genome.</title>
        <authorList>
            <person name="Wyatt N.A."/>
            <person name="Spanner R.E."/>
            <person name="Bolton M.D."/>
        </authorList>
    </citation>
    <scope>NUCLEOTIDE SEQUENCE [LARGE SCALE GENOMIC DNA]</scope>
    <source>
        <strain evidence="11">Cb09-40</strain>
    </source>
</reference>
<feature type="region of interest" description="Disordered" evidence="8">
    <location>
        <begin position="32"/>
        <end position="59"/>
    </location>
</feature>
<dbReference type="InterPro" id="IPR012462">
    <property type="entry name" value="UFSP1/2_DUB_cat"/>
</dbReference>
<evidence type="ECO:0000256" key="6">
    <source>
        <dbReference type="ARBA" id="ARBA00023204"/>
    </source>
</evidence>
<keyword evidence="5" id="KW-0378">Hydrolase</keyword>
<dbReference type="EMBL" id="CP134190">
    <property type="protein sequence ID" value="WPB05877.1"/>
    <property type="molecule type" value="Genomic_DNA"/>
</dbReference>
<evidence type="ECO:0000256" key="2">
    <source>
        <dbReference type="ARBA" id="ARBA00022679"/>
    </source>
</evidence>
<dbReference type="OrthoDB" id="288987at2759"/>
<dbReference type="PROSITE" id="PS51907">
    <property type="entry name" value="ZF_UBZ3"/>
    <property type="match status" value="1"/>
</dbReference>
<gene>
    <name evidence="10" type="ORF">CB0940_09781</name>
    <name evidence="11" type="ORF">RHO25_010531</name>
</gene>
<proteinExistence type="predicted"/>
<evidence type="ECO:0000313" key="13">
    <source>
        <dbReference type="Proteomes" id="UP001302367"/>
    </source>
</evidence>
<keyword evidence="2" id="KW-0808">Transferase</keyword>
<dbReference type="InterPro" id="IPR041298">
    <property type="entry name" value="UBZ3"/>
</dbReference>
<dbReference type="Proteomes" id="UP001302367">
    <property type="component" value="Chromosome 7"/>
</dbReference>
<evidence type="ECO:0000313" key="10">
    <source>
        <dbReference type="EMBL" id="PIA92091.1"/>
    </source>
</evidence>
<dbReference type="EMBL" id="LKMD01000106">
    <property type="protein sequence ID" value="PIA92091.1"/>
    <property type="molecule type" value="Genomic_DNA"/>
</dbReference>
<evidence type="ECO:0000256" key="1">
    <source>
        <dbReference type="ARBA" id="ARBA00004123"/>
    </source>
</evidence>
<feature type="domain" description="UBZ3-type" evidence="9">
    <location>
        <begin position="54"/>
        <end position="90"/>
    </location>
</feature>
<evidence type="ECO:0000313" key="11">
    <source>
        <dbReference type="EMBL" id="WPB05877.1"/>
    </source>
</evidence>
<accession>A0A2G5HHQ8</accession>
<keyword evidence="6" id="KW-0234">DNA repair</keyword>
<keyword evidence="7" id="KW-0539">Nucleus</keyword>
<evidence type="ECO:0000259" key="9">
    <source>
        <dbReference type="PROSITE" id="PS51907"/>
    </source>
</evidence>
<reference evidence="10 12" key="1">
    <citation type="submission" date="2015-10" db="EMBL/GenBank/DDBJ databases">
        <title>The cercosporin biosynthetic gene cluster was horizontally transferred to several fungal lineages and shown to be expanded in Cercospora beticola based on microsynteny with recipient genomes.</title>
        <authorList>
            <person name="De Jonge R."/>
            <person name="Ebert M.K."/>
            <person name="Suttle J.C."/>
            <person name="Jurick Ii W.M."/>
            <person name="Secor G.A."/>
            <person name="Thomma B.P."/>
            <person name="Van De Peer Y."/>
            <person name="Bolton M.D."/>
        </authorList>
    </citation>
    <scope>NUCLEOTIDE SEQUENCE [LARGE SCALE GENOMIC DNA]</scope>
    <source>
        <strain evidence="10 12">09-40</strain>
    </source>
</reference>
<feature type="compositionally biased region" description="Basic and acidic residues" evidence="8">
    <location>
        <begin position="87"/>
        <end position="96"/>
    </location>
</feature>
<evidence type="ECO:0000256" key="3">
    <source>
        <dbReference type="ARBA" id="ARBA00022723"/>
    </source>
</evidence>
<name>A0A2G5HHQ8_CERBT</name>
<keyword evidence="3" id="KW-0479">Metal-binding</keyword>
<dbReference type="Pfam" id="PF07910">
    <property type="entry name" value="Peptidase_C78"/>
    <property type="match status" value="1"/>
</dbReference>
<feature type="compositionally biased region" description="Polar residues" evidence="8">
    <location>
        <begin position="39"/>
        <end position="49"/>
    </location>
</feature>
<dbReference type="Proteomes" id="UP000230605">
    <property type="component" value="Chromosome 7"/>
</dbReference>
<evidence type="ECO:0000256" key="8">
    <source>
        <dbReference type="SAM" id="MobiDB-lite"/>
    </source>
</evidence>
<evidence type="ECO:0000313" key="12">
    <source>
        <dbReference type="Proteomes" id="UP000230605"/>
    </source>
</evidence>
<evidence type="ECO:0000256" key="7">
    <source>
        <dbReference type="ARBA" id="ARBA00023242"/>
    </source>
</evidence>
<comment type="subcellular location">
    <subcellularLocation>
        <location evidence="1">Nucleus</location>
    </subcellularLocation>
</comment>
<organism evidence="10 12">
    <name type="scientific">Cercospora beticola</name>
    <name type="common">Sugarbeet leaf spot fungus</name>
    <dbReference type="NCBI Taxonomy" id="122368"/>
    <lineage>
        <taxon>Eukaryota</taxon>
        <taxon>Fungi</taxon>
        <taxon>Dikarya</taxon>
        <taxon>Ascomycota</taxon>
        <taxon>Pezizomycotina</taxon>
        <taxon>Dothideomycetes</taxon>
        <taxon>Dothideomycetidae</taxon>
        <taxon>Mycosphaerellales</taxon>
        <taxon>Mycosphaerellaceae</taxon>
        <taxon>Cercospora</taxon>
    </lineage>
</organism>
<protein>
    <recommendedName>
        <fullName evidence="9">UBZ3-type domain-containing protein</fullName>
    </recommendedName>
</protein>
<dbReference type="GO" id="GO:0006281">
    <property type="term" value="P:DNA repair"/>
    <property type="evidence" value="ECO:0007669"/>
    <property type="project" value="UniProtKB-KW"/>
</dbReference>